<name>A0A135S1Y8_9PEZI</name>
<dbReference type="AlphaFoldDB" id="A0A135S1Y8"/>
<evidence type="ECO:0000256" key="1">
    <source>
        <dbReference type="SAM" id="MobiDB-lite"/>
    </source>
</evidence>
<feature type="compositionally biased region" description="Basic and acidic residues" evidence="1">
    <location>
        <begin position="202"/>
        <end position="211"/>
    </location>
</feature>
<dbReference type="EMBL" id="JEMN01001681">
    <property type="protein sequence ID" value="KXH29899.1"/>
    <property type="molecule type" value="Genomic_DNA"/>
</dbReference>
<evidence type="ECO:0000313" key="3">
    <source>
        <dbReference type="Proteomes" id="UP000070054"/>
    </source>
</evidence>
<sequence>MNEPSQPPEPTEREGNLSWGSLRTVRRARNSPHDIPCGQECLVYPRGKTNHTPTGIMGKIARYLELDLESRPSKDDVWMERKGRKRRRGGRHRRCPRPNQFHPGEGGGLEDMEETMEGELVEPLAGEAGGGGGDCGGEVGRVYPPAAVGDGEERPADRVAAVWGGWENPAAGPAVAEATPMHLCPGQAREGGVRVPGAAEVPRGEGGDMPRRWGGGSGRIATGGQWRW</sequence>
<feature type="compositionally biased region" description="Basic residues" evidence="1">
    <location>
        <begin position="82"/>
        <end position="96"/>
    </location>
</feature>
<gene>
    <name evidence="2" type="ORF">CNYM01_10208</name>
</gene>
<feature type="region of interest" description="Disordered" evidence="1">
    <location>
        <begin position="1"/>
        <end position="20"/>
    </location>
</feature>
<feature type="region of interest" description="Disordered" evidence="1">
    <location>
        <begin position="185"/>
        <end position="228"/>
    </location>
</feature>
<evidence type="ECO:0000313" key="2">
    <source>
        <dbReference type="EMBL" id="KXH29899.1"/>
    </source>
</evidence>
<dbReference type="OrthoDB" id="4841569at2759"/>
<comment type="caution">
    <text evidence="2">The sequence shown here is derived from an EMBL/GenBank/DDBJ whole genome shotgun (WGS) entry which is preliminary data.</text>
</comment>
<reference evidence="2 3" key="1">
    <citation type="submission" date="2014-02" db="EMBL/GenBank/DDBJ databases">
        <title>The genome sequence of Colletotrichum nymphaeae SA-01.</title>
        <authorList>
            <person name="Baroncelli R."/>
            <person name="Thon M.R."/>
        </authorList>
    </citation>
    <scope>NUCLEOTIDE SEQUENCE [LARGE SCALE GENOMIC DNA]</scope>
    <source>
        <strain evidence="2 3">SA-01</strain>
    </source>
</reference>
<proteinExistence type="predicted"/>
<protein>
    <submittedName>
        <fullName evidence="2">Uncharacterized protein</fullName>
    </submittedName>
</protein>
<accession>A0A135S1Y8</accession>
<keyword evidence="3" id="KW-1185">Reference proteome</keyword>
<dbReference type="Proteomes" id="UP000070054">
    <property type="component" value="Unassembled WGS sequence"/>
</dbReference>
<organism evidence="2 3">
    <name type="scientific">Colletotrichum nymphaeae SA-01</name>
    <dbReference type="NCBI Taxonomy" id="1460502"/>
    <lineage>
        <taxon>Eukaryota</taxon>
        <taxon>Fungi</taxon>
        <taxon>Dikarya</taxon>
        <taxon>Ascomycota</taxon>
        <taxon>Pezizomycotina</taxon>
        <taxon>Sordariomycetes</taxon>
        <taxon>Hypocreomycetidae</taxon>
        <taxon>Glomerellales</taxon>
        <taxon>Glomerellaceae</taxon>
        <taxon>Colletotrichum</taxon>
        <taxon>Colletotrichum acutatum species complex</taxon>
    </lineage>
</organism>
<feature type="region of interest" description="Disordered" evidence="1">
    <location>
        <begin position="77"/>
        <end position="111"/>
    </location>
</feature>